<keyword evidence="4 5" id="KW-0413">Isomerase</keyword>
<feature type="active site" description="Nucleophile" evidence="5">
    <location>
        <position position="39"/>
    </location>
</feature>
<dbReference type="CDD" id="cd02573">
    <property type="entry name" value="PseudoU_synth_EcTruB"/>
    <property type="match status" value="1"/>
</dbReference>
<dbReference type="InterPro" id="IPR020103">
    <property type="entry name" value="PsdUridine_synth_cat_dom_sf"/>
</dbReference>
<keyword evidence="3 5" id="KW-0819">tRNA processing</keyword>
<dbReference type="AlphaFoldDB" id="A0A402B8N8"/>
<dbReference type="SUPFAM" id="SSF55120">
    <property type="entry name" value="Pseudouridine synthase"/>
    <property type="match status" value="1"/>
</dbReference>
<dbReference type="InterPro" id="IPR036974">
    <property type="entry name" value="PUA_sf"/>
</dbReference>
<evidence type="ECO:0000313" key="8">
    <source>
        <dbReference type="EMBL" id="GCE27773.1"/>
    </source>
</evidence>
<comment type="catalytic activity">
    <reaction evidence="1 5">
        <text>uridine(55) in tRNA = pseudouridine(55) in tRNA</text>
        <dbReference type="Rhea" id="RHEA:42532"/>
        <dbReference type="Rhea" id="RHEA-COMP:10101"/>
        <dbReference type="Rhea" id="RHEA-COMP:10102"/>
        <dbReference type="ChEBI" id="CHEBI:65314"/>
        <dbReference type="ChEBI" id="CHEBI:65315"/>
        <dbReference type="EC" id="5.4.99.25"/>
    </reaction>
</comment>
<dbReference type="FunFam" id="3.30.2350.10:FF:000011">
    <property type="entry name" value="tRNA pseudouridine synthase B"/>
    <property type="match status" value="1"/>
</dbReference>
<dbReference type="NCBIfam" id="TIGR00431">
    <property type="entry name" value="TruB"/>
    <property type="match status" value="1"/>
</dbReference>
<dbReference type="Pfam" id="PF01509">
    <property type="entry name" value="TruB_N"/>
    <property type="match status" value="1"/>
</dbReference>
<dbReference type="Gene3D" id="2.30.130.10">
    <property type="entry name" value="PUA domain"/>
    <property type="match status" value="1"/>
</dbReference>
<evidence type="ECO:0000256" key="3">
    <source>
        <dbReference type="ARBA" id="ARBA00022694"/>
    </source>
</evidence>
<feature type="domain" description="tRNA pseudouridylate synthase B C-terminal" evidence="7">
    <location>
        <begin position="173"/>
        <end position="231"/>
    </location>
</feature>
<dbReference type="InterPro" id="IPR014780">
    <property type="entry name" value="tRNA_psdUridine_synth_TruB"/>
</dbReference>
<dbReference type="HAMAP" id="MF_01080">
    <property type="entry name" value="TruB_bact"/>
    <property type="match status" value="1"/>
</dbReference>
<sequence>MVDGILNINKDLHMTSHDVVARIRKLLKQKRVGHTGTLDPEASGVLPICVGQATRVAEYLSESGKAYQATVTFGTVTDTYDAEGTVLRSTDASQLTREQIATVLPHFMGVQMQMPPRYSAIKIQGQPAYKLARAGTEVVMQPRQVKILSLEIVAWENPHLTLAVTCSKGTYIRSLAYDLGEYLGYGAYLTGLIRTRSGPFMLAESVTLAQLAAAQEEGTLQQRLFPADFALQNYPALHLDEQLTRRVTHGNAFAYPNLPNAEQPELGRVYSVNGQFLAIASWDAEQQLWKPKKVLV</sequence>
<reference evidence="9" key="1">
    <citation type="submission" date="2018-12" db="EMBL/GenBank/DDBJ databases">
        <title>Tengunoibacter tsumagoiensis gen. nov., sp. nov., Dictyobacter kobayashii sp. nov., D. alpinus sp. nov., and D. joshuensis sp. nov. and description of Dictyobacteraceae fam. nov. within the order Ktedonobacterales isolated from Tengu-no-mugimeshi.</title>
        <authorList>
            <person name="Wang C.M."/>
            <person name="Zheng Y."/>
            <person name="Sakai Y."/>
            <person name="Toyoda A."/>
            <person name="Minakuchi Y."/>
            <person name="Abe K."/>
            <person name="Yokota A."/>
            <person name="Yabe S."/>
        </authorList>
    </citation>
    <scope>NUCLEOTIDE SEQUENCE [LARGE SCALE GENOMIC DNA]</scope>
    <source>
        <strain evidence="9">Uno16</strain>
    </source>
</reference>
<dbReference type="GO" id="GO:0031119">
    <property type="term" value="P:tRNA pseudouridine synthesis"/>
    <property type="evidence" value="ECO:0007669"/>
    <property type="project" value="UniProtKB-UniRule"/>
</dbReference>
<dbReference type="Proteomes" id="UP000287171">
    <property type="component" value="Unassembled WGS sequence"/>
</dbReference>
<dbReference type="PANTHER" id="PTHR13767:SF2">
    <property type="entry name" value="PSEUDOURIDYLATE SYNTHASE TRUB1"/>
    <property type="match status" value="1"/>
</dbReference>
<feature type="domain" description="Pseudouridine synthase II N-terminal" evidence="6">
    <location>
        <begin position="24"/>
        <end position="172"/>
    </location>
</feature>
<dbReference type="InterPro" id="IPR002501">
    <property type="entry name" value="PsdUridine_synth_N"/>
</dbReference>
<evidence type="ECO:0000313" key="9">
    <source>
        <dbReference type="Proteomes" id="UP000287171"/>
    </source>
</evidence>
<name>A0A402B8N8_9CHLR</name>
<dbReference type="OrthoDB" id="9802309at2"/>
<evidence type="ECO:0000256" key="4">
    <source>
        <dbReference type="ARBA" id="ARBA00023235"/>
    </source>
</evidence>
<dbReference type="PANTHER" id="PTHR13767">
    <property type="entry name" value="TRNA-PSEUDOURIDINE SYNTHASE"/>
    <property type="match status" value="1"/>
</dbReference>
<dbReference type="EC" id="5.4.99.25" evidence="5"/>
<proteinExistence type="inferred from homology"/>
<comment type="function">
    <text evidence="5">Responsible for synthesis of pseudouridine from uracil-55 in the psi GC loop of transfer RNAs.</text>
</comment>
<dbReference type="GO" id="GO:0003723">
    <property type="term" value="F:RNA binding"/>
    <property type="evidence" value="ECO:0007669"/>
    <property type="project" value="InterPro"/>
</dbReference>
<gene>
    <name evidence="5 8" type="primary">truB</name>
    <name evidence="8" type="ORF">KDA_32570</name>
</gene>
<keyword evidence="9" id="KW-1185">Reference proteome</keyword>
<accession>A0A402B8N8</accession>
<dbReference type="GO" id="GO:0160148">
    <property type="term" value="F:tRNA pseudouridine(55) synthase activity"/>
    <property type="evidence" value="ECO:0007669"/>
    <property type="project" value="UniProtKB-EC"/>
</dbReference>
<protein>
    <recommendedName>
        <fullName evidence="5">tRNA pseudouridine synthase B</fullName>
        <ecNumber evidence="5">5.4.99.25</ecNumber>
    </recommendedName>
    <alternativeName>
        <fullName evidence="5">tRNA pseudouridine(55) synthase</fullName>
        <shortName evidence="5">Psi55 synthase</shortName>
    </alternativeName>
    <alternativeName>
        <fullName evidence="5">tRNA pseudouridylate synthase</fullName>
    </alternativeName>
    <alternativeName>
        <fullName evidence="5">tRNA-uridine isomerase</fullName>
    </alternativeName>
</protein>
<evidence type="ECO:0000259" key="7">
    <source>
        <dbReference type="Pfam" id="PF16198"/>
    </source>
</evidence>
<dbReference type="InterPro" id="IPR032819">
    <property type="entry name" value="TruB_C"/>
</dbReference>
<dbReference type="RefSeq" id="WP_126628065.1">
    <property type="nucleotide sequence ID" value="NZ_BIFT01000001.1"/>
</dbReference>
<organism evidence="8 9">
    <name type="scientific">Dictyobacter alpinus</name>
    <dbReference type="NCBI Taxonomy" id="2014873"/>
    <lineage>
        <taxon>Bacteria</taxon>
        <taxon>Bacillati</taxon>
        <taxon>Chloroflexota</taxon>
        <taxon>Ktedonobacteria</taxon>
        <taxon>Ktedonobacterales</taxon>
        <taxon>Dictyobacteraceae</taxon>
        <taxon>Dictyobacter</taxon>
    </lineage>
</organism>
<comment type="caution">
    <text evidence="8">The sequence shown here is derived from an EMBL/GenBank/DDBJ whole genome shotgun (WGS) entry which is preliminary data.</text>
</comment>
<evidence type="ECO:0000256" key="2">
    <source>
        <dbReference type="ARBA" id="ARBA00005642"/>
    </source>
</evidence>
<evidence type="ECO:0000256" key="1">
    <source>
        <dbReference type="ARBA" id="ARBA00000385"/>
    </source>
</evidence>
<dbReference type="Gene3D" id="3.30.2350.10">
    <property type="entry name" value="Pseudouridine synthase"/>
    <property type="match status" value="1"/>
</dbReference>
<comment type="similarity">
    <text evidence="2 5">Belongs to the pseudouridine synthase TruB family. Type 1 subfamily.</text>
</comment>
<dbReference type="Pfam" id="PF16198">
    <property type="entry name" value="TruB_C_2"/>
    <property type="match status" value="1"/>
</dbReference>
<evidence type="ECO:0000256" key="5">
    <source>
        <dbReference type="HAMAP-Rule" id="MF_01080"/>
    </source>
</evidence>
<evidence type="ECO:0000259" key="6">
    <source>
        <dbReference type="Pfam" id="PF01509"/>
    </source>
</evidence>
<dbReference type="EMBL" id="BIFT01000001">
    <property type="protein sequence ID" value="GCE27773.1"/>
    <property type="molecule type" value="Genomic_DNA"/>
</dbReference>
<dbReference type="GO" id="GO:1990481">
    <property type="term" value="P:mRNA pseudouridine synthesis"/>
    <property type="evidence" value="ECO:0007669"/>
    <property type="project" value="TreeGrafter"/>
</dbReference>